<evidence type="ECO:0000256" key="4">
    <source>
        <dbReference type="ARBA" id="ARBA00023242"/>
    </source>
</evidence>
<dbReference type="Pfam" id="PF00249">
    <property type="entry name" value="Myb_DNA-binding"/>
    <property type="match status" value="1"/>
</dbReference>
<feature type="domain" description="Response regulatory" evidence="7">
    <location>
        <begin position="1"/>
        <end position="104"/>
    </location>
</feature>
<dbReference type="FunFam" id="1.10.10.60:FF:000007">
    <property type="entry name" value="Two-component response regulator"/>
    <property type="match status" value="1"/>
</dbReference>
<comment type="subcellular location">
    <subcellularLocation>
        <location evidence="1">Nucleus</location>
    </subcellularLocation>
</comment>
<evidence type="ECO:0000259" key="7">
    <source>
        <dbReference type="PROSITE" id="PS50110"/>
    </source>
</evidence>
<dbReference type="NCBIfam" id="TIGR01557">
    <property type="entry name" value="myb_SHAQKYF"/>
    <property type="match status" value="1"/>
</dbReference>
<feature type="region of interest" description="Disordered" evidence="6">
    <location>
        <begin position="245"/>
        <end position="265"/>
    </location>
</feature>
<name>A0AAU9NBB5_9ASTR</name>
<dbReference type="GO" id="GO:0005634">
    <property type="term" value="C:nucleus"/>
    <property type="evidence" value="ECO:0007669"/>
    <property type="project" value="UniProtKB-SubCell"/>
</dbReference>
<dbReference type="InterPro" id="IPR001789">
    <property type="entry name" value="Sig_transdc_resp-reg_receiver"/>
</dbReference>
<evidence type="ECO:0000256" key="6">
    <source>
        <dbReference type="SAM" id="MobiDB-lite"/>
    </source>
</evidence>
<evidence type="ECO:0000256" key="2">
    <source>
        <dbReference type="ARBA" id="ARBA00023015"/>
    </source>
</evidence>
<dbReference type="PROSITE" id="PS51294">
    <property type="entry name" value="HTH_MYB"/>
    <property type="match status" value="1"/>
</dbReference>
<dbReference type="PANTHER" id="PTHR31442">
    <property type="entry name" value="HOMEODOMAIN-LIKE SUPERFAMILY PROTEIN-RELATED"/>
    <property type="match status" value="1"/>
</dbReference>
<gene>
    <name evidence="9" type="ORF">LVIROSA_LOCUS22018</name>
</gene>
<feature type="domain" description="HTH myb-type" evidence="8">
    <location>
        <begin position="191"/>
        <end position="242"/>
    </location>
</feature>
<dbReference type="InterPro" id="IPR009057">
    <property type="entry name" value="Homeodomain-like_sf"/>
</dbReference>
<dbReference type="GO" id="GO:0000160">
    <property type="term" value="P:phosphorelay signal transduction system"/>
    <property type="evidence" value="ECO:0007669"/>
    <property type="project" value="InterPro"/>
</dbReference>
<keyword evidence="4" id="KW-0539">Nucleus</keyword>
<feature type="compositionally biased region" description="Low complexity" evidence="6">
    <location>
        <begin position="251"/>
        <end position="265"/>
    </location>
</feature>
<keyword evidence="3" id="KW-0804">Transcription</keyword>
<organism evidence="9 10">
    <name type="scientific">Lactuca virosa</name>
    <dbReference type="NCBI Taxonomy" id="75947"/>
    <lineage>
        <taxon>Eukaryota</taxon>
        <taxon>Viridiplantae</taxon>
        <taxon>Streptophyta</taxon>
        <taxon>Embryophyta</taxon>
        <taxon>Tracheophyta</taxon>
        <taxon>Spermatophyta</taxon>
        <taxon>Magnoliopsida</taxon>
        <taxon>eudicotyledons</taxon>
        <taxon>Gunneridae</taxon>
        <taxon>Pentapetalae</taxon>
        <taxon>asterids</taxon>
        <taxon>campanulids</taxon>
        <taxon>Asterales</taxon>
        <taxon>Asteraceae</taxon>
        <taxon>Cichorioideae</taxon>
        <taxon>Cichorieae</taxon>
        <taxon>Lactucinae</taxon>
        <taxon>Lactuca</taxon>
    </lineage>
</organism>
<dbReference type="GO" id="GO:0003677">
    <property type="term" value="F:DNA binding"/>
    <property type="evidence" value="ECO:0007669"/>
    <property type="project" value="InterPro"/>
</dbReference>
<keyword evidence="2" id="KW-0805">Transcription regulation</keyword>
<evidence type="ECO:0000313" key="10">
    <source>
        <dbReference type="Proteomes" id="UP001157418"/>
    </source>
</evidence>
<dbReference type="InterPro" id="IPR006447">
    <property type="entry name" value="Myb_dom_plants"/>
</dbReference>
<dbReference type="InterPro" id="IPR001005">
    <property type="entry name" value="SANT/Myb"/>
</dbReference>
<dbReference type="Gene3D" id="1.10.10.60">
    <property type="entry name" value="Homeodomain-like"/>
    <property type="match status" value="1"/>
</dbReference>
<dbReference type="EMBL" id="CAKMRJ010004445">
    <property type="protein sequence ID" value="CAH1435586.1"/>
    <property type="molecule type" value="Genomic_DNA"/>
</dbReference>
<accession>A0AAU9NBB5</accession>
<proteinExistence type="predicted"/>
<dbReference type="PANTHER" id="PTHR31442:SF32">
    <property type="entry name" value="TWO-COMPONENT RESPONSE REGULATOR ORR21-LIKE"/>
    <property type="match status" value="1"/>
</dbReference>
<feature type="region of interest" description="Disordered" evidence="6">
    <location>
        <begin position="338"/>
        <end position="376"/>
    </location>
</feature>
<dbReference type="SUPFAM" id="SSF52172">
    <property type="entry name" value="CheY-like"/>
    <property type="match status" value="1"/>
</dbReference>
<dbReference type="Proteomes" id="UP001157418">
    <property type="component" value="Unassembled WGS sequence"/>
</dbReference>
<comment type="caution">
    <text evidence="9">The sequence shown here is derived from an EMBL/GenBank/DDBJ whole genome shotgun (WGS) entry which is preliminary data.</text>
</comment>
<keyword evidence="10" id="KW-1185">Reference proteome</keyword>
<protein>
    <submittedName>
        <fullName evidence="9">Uncharacterized protein</fullName>
    </submittedName>
</protein>
<evidence type="ECO:0000256" key="5">
    <source>
        <dbReference type="PROSITE-ProRule" id="PRU00169"/>
    </source>
</evidence>
<evidence type="ECO:0000259" key="8">
    <source>
        <dbReference type="PROSITE" id="PS51294"/>
    </source>
</evidence>
<dbReference type="InterPro" id="IPR044841">
    <property type="entry name" value="LUX/BOA-like"/>
</dbReference>
<feature type="modified residue" description="4-aspartylphosphate" evidence="5">
    <location>
        <position position="41"/>
    </location>
</feature>
<dbReference type="PROSITE" id="PS50110">
    <property type="entry name" value="RESPONSE_REGULATORY"/>
    <property type="match status" value="1"/>
</dbReference>
<evidence type="ECO:0000313" key="9">
    <source>
        <dbReference type="EMBL" id="CAH1435586.1"/>
    </source>
</evidence>
<dbReference type="AlphaFoldDB" id="A0AAU9NBB5"/>
<evidence type="ECO:0000256" key="3">
    <source>
        <dbReference type="ARBA" id="ARBA00023163"/>
    </source>
</evidence>
<dbReference type="InterPro" id="IPR011006">
    <property type="entry name" value="CheY-like_superfamily"/>
</dbReference>
<dbReference type="InterPro" id="IPR017930">
    <property type="entry name" value="Myb_dom"/>
</dbReference>
<dbReference type="SUPFAM" id="SSF46689">
    <property type="entry name" value="Homeodomain-like"/>
    <property type="match status" value="1"/>
</dbReference>
<reference evidence="9 10" key="1">
    <citation type="submission" date="2022-01" db="EMBL/GenBank/DDBJ databases">
        <authorList>
            <person name="Xiong W."/>
            <person name="Schranz E."/>
        </authorList>
    </citation>
    <scope>NUCLEOTIDE SEQUENCE [LARGE SCALE GENOMIC DNA]</scope>
</reference>
<keyword evidence="5" id="KW-0597">Phosphoprotein</keyword>
<evidence type="ECO:0000256" key="1">
    <source>
        <dbReference type="ARBA" id="ARBA00004123"/>
    </source>
</evidence>
<sequence>MVVSGDAGDNGVVDVTCVDHSGAALKLLAKKKVKFDLLLIDSDISDVDVHTFLSLTKNMDVLPIVMSEQEDDVFLFEALKNGAFLVLKRPLTIDAVRHMRQHIIRERMNKHEKCKKKNMVVKATTQATPIQENIRSGRKRKETCGPMKQVINKINLDNNNILYQSSEEEEDDDDDNDVDDDSTQKRVCLEWTPELHKKFLDAISELGEGRCFPKEILNLMDVPGLTRMQVASHLQKCRKEKWKCNERGRTPTSSNSSTLSSNVSPLEIDEKHKNEQTPRVLPIMNEFIPQNIVQPTPDILFPLGNGFDSSQDEGVGSKITKSTNNYFLQAISGSHDIGEGVSDPYNLSSIPRQTSDDFPDYLKDMDGNGPNDDLIS</sequence>
<dbReference type="Gene3D" id="3.40.50.2300">
    <property type="match status" value="1"/>
</dbReference>
<dbReference type="GO" id="GO:0003700">
    <property type="term" value="F:DNA-binding transcription factor activity"/>
    <property type="evidence" value="ECO:0007669"/>
    <property type="project" value="InterPro"/>
</dbReference>